<dbReference type="GO" id="GO:0005741">
    <property type="term" value="C:mitochondrial outer membrane"/>
    <property type="evidence" value="ECO:0007669"/>
    <property type="project" value="UniProtKB-SubCell"/>
</dbReference>
<dbReference type="InterPro" id="IPR033745">
    <property type="entry name" value="Fis1_cytosol"/>
</dbReference>
<evidence type="ECO:0000313" key="10">
    <source>
        <dbReference type="Proteomes" id="UP000239649"/>
    </source>
</evidence>
<organism evidence="9 10">
    <name type="scientific">Micractinium conductrix</name>
    <dbReference type="NCBI Taxonomy" id="554055"/>
    <lineage>
        <taxon>Eukaryota</taxon>
        <taxon>Viridiplantae</taxon>
        <taxon>Chlorophyta</taxon>
        <taxon>core chlorophytes</taxon>
        <taxon>Trebouxiophyceae</taxon>
        <taxon>Chlorellales</taxon>
        <taxon>Chlorellaceae</taxon>
        <taxon>Chlorella clade</taxon>
        <taxon>Micractinium</taxon>
    </lineage>
</organism>
<keyword evidence="4" id="KW-1000">Mitochondrion outer membrane</keyword>
<evidence type="ECO:0000313" key="9">
    <source>
        <dbReference type="EMBL" id="PSC68001.1"/>
    </source>
</evidence>
<evidence type="ECO:0000256" key="5">
    <source>
        <dbReference type="ARBA" id="ARBA00022989"/>
    </source>
</evidence>
<sequence>MGEPFLQLPIKQLLTSKKRRDSEDKMREDGLPVTDAELITTCEHEYEDAAQHGGQPAQDACFRLAWALVHSSEERHVARGVELAEALAHGEGLEQRDVLYLQAVGRYRQRRYIESRRMLKSLLETHPDFRQAETLLEACDKEILKDGLVGLGAGAAIVGAVAAIAIAALRR</sequence>
<evidence type="ECO:0000256" key="4">
    <source>
        <dbReference type="ARBA" id="ARBA00022787"/>
    </source>
</evidence>
<dbReference type="CDD" id="cd12212">
    <property type="entry name" value="Fis1"/>
    <property type="match status" value="1"/>
</dbReference>
<keyword evidence="7 8" id="KW-0472">Membrane</keyword>
<dbReference type="GO" id="GO:0016559">
    <property type="term" value="P:peroxisome fission"/>
    <property type="evidence" value="ECO:0007669"/>
    <property type="project" value="TreeGrafter"/>
</dbReference>
<dbReference type="Pfam" id="PF14852">
    <property type="entry name" value="Fis1_TPR_N"/>
    <property type="match status" value="1"/>
</dbReference>
<keyword evidence="6" id="KW-0496">Mitochondrion</keyword>
<dbReference type="GO" id="GO:0000422">
    <property type="term" value="P:autophagy of mitochondrion"/>
    <property type="evidence" value="ECO:0007669"/>
    <property type="project" value="TreeGrafter"/>
</dbReference>
<dbReference type="Gene3D" id="1.25.40.10">
    <property type="entry name" value="Tetratricopeptide repeat domain"/>
    <property type="match status" value="1"/>
</dbReference>
<dbReference type="OrthoDB" id="421154at2759"/>
<keyword evidence="10" id="KW-1185">Reference proteome</keyword>
<comment type="subcellular location">
    <subcellularLocation>
        <location evidence="1">Mitochondrion outer membrane</location>
        <topology evidence="1">Single-pass membrane protein</topology>
    </subcellularLocation>
</comment>
<dbReference type="InterPro" id="IPR028061">
    <property type="entry name" value="Fis1_TPR_C"/>
</dbReference>
<dbReference type="GO" id="GO:0000266">
    <property type="term" value="P:mitochondrial fission"/>
    <property type="evidence" value="ECO:0007669"/>
    <property type="project" value="InterPro"/>
</dbReference>
<feature type="transmembrane region" description="Helical" evidence="8">
    <location>
        <begin position="148"/>
        <end position="169"/>
    </location>
</feature>
<dbReference type="SUPFAM" id="SSF48452">
    <property type="entry name" value="TPR-like"/>
    <property type="match status" value="1"/>
</dbReference>
<name>A0A2P6V1M9_9CHLO</name>
<dbReference type="Pfam" id="PF14853">
    <property type="entry name" value="Fis1_TPR_C"/>
    <property type="match status" value="1"/>
</dbReference>
<dbReference type="PANTHER" id="PTHR13247">
    <property type="entry name" value="TETRATRICOPEPTIDE REPEAT PROTEIN 11 TPR REPEAT PROTEIN 11"/>
    <property type="match status" value="1"/>
</dbReference>
<comment type="caution">
    <text evidence="9">The sequence shown here is derived from an EMBL/GenBank/DDBJ whole genome shotgun (WGS) entry which is preliminary data.</text>
</comment>
<protein>
    <submittedName>
        <fullName evidence="9">Mitochondrial fission 1 A</fullName>
    </submittedName>
</protein>
<accession>A0A2P6V1M9</accession>
<keyword evidence="3 8" id="KW-0812">Transmembrane</keyword>
<evidence type="ECO:0000256" key="8">
    <source>
        <dbReference type="SAM" id="Phobius"/>
    </source>
</evidence>
<dbReference type="InterPro" id="IPR016543">
    <property type="entry name" value="Fis1"/>
</dbReference>
<proteinExistence type="inferred from homology"/>
<dbReference type="STRING" id="554055.A0A2P6V1M9"/>
<evidence type="ECO:0000256" key="1">
    <source>
        <dbReference type="ARBA" id="ARBA00004572"/>
    </source>
</evidence>
<keyword evidence="5 8" id="KW-1133">Transmembrane helix</keyword>
<evidence type="ECO:0000256" key="7">
    <source>
        <dbReference type="ARBA" id="ARBA00023136"/>
    </source>
</evidence>
<evidence type="ECO:0000256" key="3">
    <source>
        <dbReference type="ARBA" id="ARBA00022692"/>
    </source>
</evidence>
<gene>
    <name evidence="9" type="ORF">C2E20_8384</name>
</gene>
<reference evidence="9 10" key="1">
    <citation type="journal article" date="2018" name="Plant J.">
        <title>Genome sequences of Chlorella sorokiniana UTEX 1602 and Micractinium conductrix SAG 241.80: implications to maltose excretion by a green alga.</title>
        <authorList>
            <person name="Arriola M.B."/>
            <person name="Velmurugan N."/>
            <person name="Zhang Y."/>
            <person name="Plunkett M.H."/>
            <person name="Hondzo H."/>
            <person name="Barney B.M."/>
        </authorList>
    </citation>
    <scope>NUCLEOTIDE SEQUENCE [LARGE SCALE GENOMIC DNA]</scope>
    <source>
        <strain evidence="9 10">SAG 241.80</strain>
    </source>
</reference>
<dbReference type="InterPro" id="IPR028058">
    <property type="entry name" value="Fis1_TPR_N"/>
</dbReference>
<comment type="similarity">
    <text evidence="2">Belongs to the FIS1 family.</text>
</comment>
<dbReference type="EMBL" id="LHPF02000044">
    <property type="protein sequence ID" value="PSC68001.1"/>
    <property type="molecule type" value="Genomic_DNA"/>
</dbReference>
<dbReference type="AlphaFoldDB" id="A0A2P6V1M9"/>
<evidence type="ECO:0000256" key="6">
    <source>
        <dbReference type="ARBA" id="ARBA00023128"/>
    </source>
</evidence>
<dbReference type="PANTHER" id="PTHR13247:SF0">
    <property type="entry name" value="MITOCHONDRIAL FISSION 1 PROTEIN"/>
    <property type="match status" value="1"/>
</dbReference>
<dbReference type="GO" id="GO:0005778">
    <property type="term" value="C:peroxisomal membrane"/>
    <property type="evidence" value="ECO:0007669"/>
    <property type="project" value="TreeGrafter"/>
</dbReference>
<evidence type="ECO:0000256" key="2">
    <source>
        <dbReference type="ARBA" id="ARBA00008937"/>
    </source>
</evidence>
<dbReference type="Proteomes" id="UP000239649">
    <property type="component" value="Unassembled WGS sequence"/>
</dbReference>
<dbReference type="InterPro" id="IPR011990">
    <property type="entry name" value="TPR-like_helical_dom_sf"/>
</dbReference>